<evidence type="ECO:0000313" key="2">
    <source>
        <dbReference type="EMBL" id="KIE13836.1"/>
    </source>
</evidence>
<dbReference type="EMBL" id="JHEG04000001">
    <property type="protein sequence ID" value="KAF3884068.1"/>
    <property type="molecule type" value="Genomic_DNA"/>
</dbReference>
<reference evidence="2" key="1">
    <citation type="journal article" date="2015" name="Genome Announc.">
        <title>Draft Genome Sequence of Tolypothrix boutellei Strain VB521301.</title>
        <authorList>
            <person name="Chandrababunaidu M.M."/>
            <person name="Singh D."/>
            <person name="Sen D."/>
            <person name="Bhan S."/>
            <person name="Das S."/>
            <person name="Gupta A."/>
            <person name="Adhikary S.P."/>
            <person name="Tripathy S."/>
        </authorList>
    </citation>
    <scope>NUCLEOTIDE SEQUENCE</scope>
    <source>
        <strain evidence="2">VB521301</strain>
    </source>
</reference>
<dbReference type="AlphaFoldDB" id="A0A0C1NLY4"/>
<evidence type="ECO:0000313" key="1">
    <source>
        <dbReference type="EMBL" id="KAF3884068.1"/>
    </source>
</evidence>
<dbReference type="EMBL" id="JHEG02000001">
    <property type="protein sequence ID" value="KIE13836.1"/>
    <property type="molecule type" value="Genomic_DNA"/>
</dbReference>
<evidence type="ECO:0008006" key="4">
    <source>
        <dbReference type="Google" id="ProtNLM"/>
    </source>
</evidence>
<keyword evidence="3" id="KW-1185">Reference proteome</keyword>
<reference evidence="1" key="2">
    <citation type="submission" date="2019-11" db="EMBL/GenBank/DDBJ databases">
        <title>Improved Assembly of Tolypothrix boutellei genome.</title>
        <authorList>
            <person name="Sarangi A.N."/>
            <person name="Mukherjee M."/>
            <person name="Ghosh S."/>
            <person name="Singh D."/>
            <person name="Das A."/>
            <person name="Kant S."/>
            <person name="Prusty A."/>
            <person name="Tripathy S."/>
        </authorList>
    </citation>
    <scope>NUCLEOTIDE SEQUENCE</scope>
    <source>
        <strain evidence="1">VB521301</strain>
    </source>
</reference>
<comment type="caution">
    <text evidence="2">The sequence shown here is derived from an EMBL/GenBank/DDBJ whole genome shotgun (WGS) entry which is preliminary data.</text>
</comment>
<dbReference type="OrthoDB" id="488447at2"/>
<evidence type="ECO:0000313" key="3">
    <source>
        <dbReference type="Proteomes" id="UP000029738"/>
    </source>
</evidence>
<organism evidence="2">
    <name type="scientific">Tolypothrix bouteillei VB521301</name>
    <dbReference type="NCBI Taxonomy" id="1479485"/>
    <lineage>
        <taxon>Bacteria</taxon>
        <taxon>Bacillati</taxon>
        <taxon>Cyanobacteriota</taxon>
        <taxon>Cyanophyceae</taxon>
        <taxon>Nostocales</taxon>
        <taxon>Tolypothrichaceae</taxon>
        <taxon>Tolypothrix</taxon>
    </lineage>
</organism>
<accession>A0A0C1NLY4</accession>
<proteinExistence type="predicted"/>
<protein>
    <recommendedName>
        <fullName evidence="4">CopG family transcriptional regulator</fullName>
    </recommendedName>
</protein>
<sequence length="84" mass="9796">MHTESVVKLEQMPETNAPKMTRIEFAIPEPILKQALEIAEADGWKPAEFYRILWFMGLNAYTETANSRLINSELRKNQTQEEQE</sequence>
<dbReference type="Proteomes" id="UP000029738">
    <property type="component" value="Unassembled WGS sequence"/>
</dbReference>
<name>A0A0C1NLY4_9CYAN</name>
<gene>
    <name evidence="2" type="ORF">DA73_0200010</name>
    <name evidence="1" type="ORF">DA73_0400000045</name>
</gene>